<keyword evidence="12 15" id="KW-0472">Membrane</keyword>
<feature type="chain" id="PRO_5007066929" description="Autophagy-related protein 27" evidence="16">
    <location>
        <begin position="20"/>
        <end position="251"/>
    </location>
</feature>
<evidence type="ECO:0000256" key="10">
    <source>
        <dbReference type="ARBA" id="ARBA00023034"/>
    </source>
</evidence>
<evidence type="ECO:0000256" key="12">
    <source>
        <dbReference type="ARBA" id="ARBA00023136"/>
    </source>
</evidence>
<evidence type="ECO:0000256" key="4">
    <source>
        <dbReference type="ARBA" id="ARBA00005363"/>
    </source>
</evidence>
<dbReference type="PROSITE" id="PS51914">
    <property type="entry name" value="MRH"/>
    <property type="match status" value="1"/>
</dbReference>
<evidence type="ECO:0000256" key="1">
    <source>
        <dbReference type="ARBA" id="ARBA00004304"/>
    </source>
</evidence>
<dbReference type="GO" id="GO:0030659">
    <property type="term" value="C:cytoplasmic vesicle membrane"/>
    <property type="evidence" value="ECO:0007669"/>
    <property type="project" value="UniProtKB-SubCell"/>
</dbReference>
<name>A0A0X8HRY7_9SACH</name>
<dbReference type="Pfam" id="PF09451">
    <property type="entry name" value="ATG27"/>
    <property type="match status" value="1"/>
</dbReference>
<organism evidence="18 19">
    <name type="scientific">Eremothecium sinecaudum</name>
    <dbReference type="NCBI Taxonomy" id="45286"/>
    <lineage>
        <taxon>Eukaryota</taxon>
        <taxon>Fungi</taxon>
        <taxon>Dikarya</taxon>
        <taxon>Ascomycota</taxon>
        <taxon>Saccharomycotina</taxon>
        <taxon>Saccharomycetes</taxon>
        <taxon>Saccharomycetales</taxon>
        <taxon>Saccharomycetaceae</taxon>
        <taxon>Eremothecium</taxon>
    </lineage>
</organism>
<evidence type="ECO:0000313" key="18">
    <source>
        <dbReference type="EMBL" id="AMD20346.1"/>
    </source>
</evidence>
<evidence type="ECO:0000256" key="6">
    <source>
        <dbReference type="ARBA" id="ARBA00022692"/>
    </source>
</evidence>
<accession>A0A0X8HRY7</accession>
<keyword evidence="11" id="KW-0496">Mitochondrion</keyword>
<comment type="similarity">
    <text evidence="4">Belongs to the ATG27 family.</text>
</comment>
<dbReference type="InterPro" id="IPR018939">
    <property type="entry name" value="Autophagy-rel_prot_27"/>
</dbReference>
<dbReference type="GO" id="GO:0031966">
    <property type="term" value="C:mitochondrial membrane"/>
    <property type="evidence" value="ECO:0007669"/>
    <property type="project" value="UniProtKB-SubCell"/>
</dbReference>
<evidence type="ECO:0000256" key="14">
    <source>
        <dbReference type="ARBA" id="ARBA00023329"/>
    </source>
</evidence>
<evidence type="ECO:0000256" key="7">
    <source>
        <dbReference type="ARBA" id="ARBA00022729"/>
    </source>
</evidence>
<dbReference type="OrthoDB" id="29460at2759"/>
<comment type="subcellular location">
    <subcellularLocation>
        <location evidence="2">Cytoplasmic vesicle membrane</location>
        <topology evidence="2">Single-pass type I membrane protein</topology>
    </subcellularLocation>
    <subcellularLocation>
        <location evidence="3">Golgi apparatus membrane</location>
        <topology evidence="3">Single-pass type I membrane protein</topology>
    </subcellularLocation>
    <subcellularLocation>
        <location evidence="1">Mitochondrion membrane</location>
        <topology evidence="1">Single-pass membrane protein</topology>
    </subcellularLocation>
</comment>
<protein>
    <recommendedName>
        <fullName evidence="5">Autophagy-related protein 27</fullName>
    </recommendedName>
</protein>
<keyword evidence="10" id="KW-0333">Golgi apparatus</keyword>
<evidence type="ECO:0000256" key="16">
    <source>
        <dbReference type="SAM" id="SignalP"/>
    </source>
</evidence>
<dbReference type="GO" id="GO:0000139">
    <property type="term" value="C:Golgi membrane"/>
    <property type="evidence" value="ECO:0007669"/>
    <property type="project" value="UniProtKB-SubCell"/>
</dbReference>
<evidence type="ECO:0000256" key="2">
    <source>
        <dbReference type="ARBA" id="ARBA00004358"/>
    </source>
</evidence>
<dbReference type="EMBL" id="CP014244">
    <property type="protein sequence ID" value="AMD20346.1"/>
    <property type="molecule type" value="Genomic_DNA"/>
</dbReference>
<dbReference type="GO" id="GO:0006914">
    <property type="term" value="P:autophagy"/>
    <property type="evidence" value="ECO:0007669"/>
    <property type="project" value="UniProtKB-KW"/>
</dbReference>
<proteinExistence type="inferred from homology"/>
<feature type="signal peptide" evidence="16">
    <location>
        <begin position="1"/>
        <end position="19"/>
    </location>
</feature>
<dbReference type="RefSeq" id="XP_017987342.1">
    <property type="nucleotide sequence ID" value="XM_018132080.1"/>
</dbReference>
<dbReference type="GeneID" id="28723589"/>
<keyword evidence="7 16" id="KW-0732">Signal</keyword>
<keyword evidence="14" id="KW-0968">Cytoplasmic vesicle</keyword>
<evidence type="ECO:0000256" key="8">
    <source>
        <dbReference type="ARBA" id="ARBA00022989"/>
    </source>
</evidence>
<evidence type="ECO:0000256" key="13">
    <source>
        <dbReference type="ARBA" id="ARBA00023157"/>
    </source>
</evidence>
<dbReference type="InterPro" id="IPR044865">
    <property type="entry name" value="MRH_dom"/>
</dbReference>
<dbReference type="Proteomes" id="UP000243052">
    <property type="component" value="Chromosome iv"/>
</dbReference>
<feature type="transmembrane region" description="Helical" evidence="15">
    <location>
        <begin position="179"/>
        <end position="202"/>
    </location>
</feature>
<dbReference type="AlphaFoldDB" id="A0A0X8HRY7"/>
<evidence type="ECO:0000256" key="11">
    <source>
        <dbReference type="ARBA" id="ARBA00023128"/>
    </source>
</evidence>
<keyword evidence="19" id="KW-1185">Reference proteome</keyword>
<feature type="domain" description="MRH" evidence="17">
    <location>
        <begin position="20"/>
        <end position="164"/>
    </location>
</feature>
<keyword evidence="8 15" id="KW-1133">Transmembrane helix</keyword>
<gene>
    <name evidence="18" type="ORF">AW171_hschr42235</name>
</gene>
<reference evidence="18 19" key="1">
    <citation type="submission" date="2016-01" db="EMBL/GenBank/DDBJ databases">
        <title>Genome sequence of the yeast Holleya sinecauda.</title>
        <authorList>
            <person name="Dietrich F.S."/>
        </authorList>
    </citation>
    <scope>NUCLEOTIDE SEQUENCE [LARGE SCALE GENOMIC DNA]</scope>
    <source>
        <strain evidence="18 19">ATCC 58844</strain>
    </source>
</reference>
<evidence type="ECO:0000256" key="5">
    <source>
        <dbReference type="ARBA" id="ARBA00013776"/>
    </source>
</evidence>
<keyword evidence="6 15" id="KW-0812">Transmembrane</keyword>
<evidence type="ECO:0000259" key="17">
    <source>
        <dbReference type="PROSITE" id="PS51914"/>
    </source>
</evidence>
<dbReference type="STRING" id="45286.A0A0X8HRY7"/>
<evidence type="ECO:0000256" key="15">
    <source>
        <dbReference type="SAM" id="Phobius"/>
    </source>
</evidence>
<evidence type="ECO:0000256" key="3">
    <source>
        <dbReference type="ARBA" id="ARBA00004614"/>
    </source>
</evidence>
<keyword evidence="9" id="KW-0072">Autophagy</keyword>
<keyword evidence="13" id="KW-1015">Disulfide bond</keyword>
<sequence>MRYSVIALLCVALAQTADCIDCLKTLSRYNVDRIVEGYTDTETPPSSTRELIWIDLCSTHEDKKPKECDDGSIFCYRKEVKLQDTEPVVTEVINFSNNNDIKITTSQDAFSVYFPAVQWGAQAVEAHLNFVCNEKEGGGEVQVVKWDKPNSLSIDISGPSSCFKKDNTASPKHGGFGSWILWLFLYAILFTVIYLLVVSYLNTRNGSLQDFREEFTDRSGNLLTSLPDFARELVGKVVNSNSSSRGGYSAV</sequence>
<evidence type="ECO:0000256" key="9">
    <source>
        <dbReference type="ARBA" id="ARBA00023006"/>
    </source>
</evidence>
<evidence type="ECO:0000313" key="19">
    <source>
        <dbReference type="Proteomes" id="UP000243052"/>
    </source>
</evidence>